<dbReference type="OrthoDB" id="9801244at2"/>
<dbReference type="Proteomes" id="UP000321571">
    <property type="component" value="Unassembled WGS sequence"/>
</dbReference>
<keyword evidence="2" id="KW-0812">Transmembrane</keyword>
<dbReference type="EMBL" id="VDUX01000002">
    <property type="protein sequence ID" value="TXL62194.1"/>
    <property type="molecule type" value="Genomic_DNA"/>
</dbReference>
<dbReference type="RefSeq" id="WP_147684644.1">
    <property type="nucleotide sequence ID" value="NZ_VDUX01000002.1"/>
</dbReference>
<evidence type="ECO:0000256" key="1">
    <source>
        <dbReference type="SAM" id="MobiDB-lite"/>
    </source>
</evidence>
<feature type="region of interest" description="Disordered" evidence="1">
    <location>
        <begin position="280"/>
        <end position="308"/>
    </location>
</feature>
<evidence type="ECO:0000313" key="4">
    <source>
        <dbReference type="Proteomes" id="UP000321571"/>
    </source>
</evidence>
<evidence type="ECO:0000313" key="3">
    <source>
        <dbReference type="EMBL" id="TXL62194.1"/>
    </source>
</evidence>
<name>A0A5C8NK13_9ACTN</name>
<keyword evidence="2" id="KW-0472">Membrane</keyword>
<dbReference type="AlphaFoldDB" id="A0A5C8NK13"/>
<keyword evidence="2" id="KW-1133">Transmembrane helix</keyword>
<proteinExistence type="predicted"/>
<accession>A0A5C8NK13</accession>
<gene>
    <name evidence="3" type="ORF">FHP06_05700</name>
</gene>
<keyword evidence="4" id="KW-1185">Reference proteome</keyword>
<reference evidence="3 4" key="1">
    <citation type="submission" date="2019-06" db="EMBL/GenBank/DDBJ databases">
        <title>Aeromicrobium sp. nov., isolated from a maize field.</title>
        <authorList>
            <person name="Lin S.-Y."/>
            <person name="Tsai C.-F."/>
            <person name="Young C.-C."/>
        </authorList>
    </citation>
    <scope>NUCLEOTIDE SEQUENCE [LARGE SCALE GENOMIC DNA]</scope>
    <source>
        <strain evidence="3 4">CC-CFT486</strain>
    </source>
</reference>
<dbReference type="InterPro" id="IPR011044">
    <property type="entry name" value="Quino_amine_DH_bsu"/>
</dbReference>
<comment type="caution">
    <text evidence="3">The sequence shown here is derived from an EMBL/GenBank/DDBJ whole genome shotgun (WGS) entry which is preliminary data.</text>
</comment>
<evidence type="ECO:0000256" key="2">
    <source>
        <dbReference type="SAM" id="Phobius"/>
    </source>
</evidence>
<feature type="transmembrane region" description="Helical" evidence="2">
    <location>
        <begin position="309"/>
        <end position="329"/>
    </location>
</feature>
<organism evidence="3 4">
    <name type="scientific">Aeromicrobium terrae</name>
    <dbReference type="NCBI Taxonomy" id="2498846"/>
    <lineage>
        <taxon>Bacteria</taxon>
        <taxon>Bacillati</taxon>
        <taxon>Actinomycetota</taxon>
        <taxon>Actinomycetes</taxon>
        <taxon>Propionibacteriales</taxon>
        <taxon>Nocardioidaceae</taxon>
        <taxon>Aeromicrobium</taxon>
    </lineage>
</organism>
<sequence length="333" mass="35571">MNPRFRRLLIPGLLVALLVVVVVASIARRADGATADSTVVSRMSDPRITESSGLAVSRRHPDLAYTVNDSGHGPIVFAVRISTGAVVGTTRAEGVRWRDTESMALTPDGTLWVGDTGDNFGVRQDVALYSMPEPGTGDHVVRPKRYGYSLPTGPEDVEGIALQPSTGRFLLMGKGLTGGRVYRLPKTLREDRPNRAEELDWTTPVLTTDSATTPDGRYVLVRNYTVAQVRDARTWKLLHTDELPEQAQGETIAPEPSGKSYLIGSEGADSALLRLGLTAAADPTPAPTSTPSVAEPKADRDTTGGTPPWAVWGSALGGVIVLAGAAAWITRRR</sequence>
<dbReference type="SUPFAM" id="SSF50969">
    <property type="entry name" value="YVTN repeat-like/Quinoprotein amine dehydrogenase"/>
    <property type="match status" value="1"/>
</dbReference>
<feature type="compositionally biased region" description="Low complexity" evidence="1">
    <location>
        <begin position="280"/>
        <end position="292"/>
    </location>
</feature>
<protein>
    <submittedName>
        <fullName evidence="3">Esterase-like activity of phytase family protein</fullName>
    </submittedName>
</protein>